<dbReference type="PANTHER" id="PTHR37423:SF2">
    <property type="entry name" value="MEMBRANE-BOUND LYTIC MUREIN TRANSGLYCOSYLASE C"/>
    <property type="match status" value="1"/>
</dbReference>
<dbReference type="CDD" id="cd16894">
    <property type="entry name" value="MltD-like"/>
    <property type="match status" value="1"/>
</dbReference>
<dbReference type="PANTHER" id="PTHR37423">
    <property type="entry name" value="SOLUBLE LYTIC MUREIN TRANSGLYCOSYLASE-RELATED"/>
    <property type="match status" value="1"/>
</dbReference>
<dbReference type="InterPro" id="IPR023346">
    <property type="entry name" value="Lysozyme-like_dom_sf"/>
</dbReference>
<comment type="similarity">
    <text evidence="1">Belongs to the transglycosylase Slt family.</text>
</comment>
<comment type="caution">
    <text evidence="4">The sequence shown here is derived from an EMBL/GenBank/DDBJ whole genome shotgun (WGS) entry which is preliminary data.</text>
</comment>
<accession>A0A4S2G398</accession>
<evidence type="ECO:0000256" key="2">
    <source>
        <dbReference type="SAM" id="SignalP"/>
    </source>
</evidence>
<dbReference type="GO" id="GO:0016020">
    <property type="term" value="C:membrane"/>
    <property type="evidence" value="ECO:0007669"/>
    <property type="project" value="InterPro"/>
</dbReference>
<reference evidence="4 5" key="1">
    <citation type="submission" date="2019-04" db="EMBL/GenBank/DDBJ databases">
        <title>Microbes associate with the intestines of laboratory mice.</title>
        <authorList>
            <person name="Navarre W."/>
            <person name="Wong E."/>
            <person name="Huang K."/>
            <person name="Tropini C."/>
            <person name="Ng K."/>
            <person name="Yu B."/>
        </authorList>
    </citation>
    <scope>NUCLEOTIDE SEQUENCE [LARGE SCALE GENOMIC DNA]</scope>
    <source>
        <strain evidence="4 5">NM06_A21</strain>
    </source>
</reference>
<dbReference type="Gene3D" id="1.10.530.10">
    <property type="match status" value="1"/>
</dbReference>
<evidence type="ECO:0000313" key="5">
    <source>
        <dbReference type="Proteomes" id="UP000306630"/>
    </source>
</evidence>
<evidence type="ECO:0000256" key="1">
    <source>
        <dbReference type="ARBA" id="ARBA00007734"/>
    </source>
</evidence>
<evidence type="ECO:0000313" key="4">
    <source>
        <dbReference type="EMBL" id="TGY76262.1"/>
    </source>
</evidence>
<feature type="domain" description="Transglycosylase SLT" evidence="3">
    <location>
        <begin position="101"/>
        <end position="205"/>
    </location>
</feature>
<evidence type="ECO:0000259" key="3">
    <source>
        <dbReference type="Pfam" id="PF01464"/>
    </source>
</evidence>
<keyword evidence="2" id="KW-0732">Signal</keyword>
<dbReference type="GO" id="GO:0000270">
    <property type="term" value="P:peptidoglycan metabolic process"/>
    <property type="evidence" value="ECO:0007669"/>
    <property type="project" value="InterPro"/>
</dbReference>
<name>A0A4S2G398_9BACT</name>
<sequence length="321" mass="36377">MLIYYHKIIATAMFCGLFFGTINAEATDIKNGDSSTLFSTVVNPRIPSKVTFAGQTVDLDRVDLFERLDRELTSMAYTHGNTLLTIKRANRYFPKLIPILKKNGVPEDLIYLACIESTLNPRAYSPAKAAGLWQFIPSTGKEYGLEVNEFVDERYHPEKATQAACRYLKNALAKYGNWESVAASYNAGMALISKELDAQKSKSAYDLYLNDETSRYIFRLIAMKLIMENPKAYGYRISSDQLYTPVRTKTVEVNGPVEDWAAWAKSHGISYLTLRDFNPWIRAKSLPNKTGKTYRVEIPLADDMLRSTSKTHVYNPAWVVD</sequence>
<protein>
    <submittedName>
        <fullName evidence="4">Lytic transglycosylase domain-containing protein</fullName>
    </submittedName>
</protein>
<dbReference type="GO" id="GO:0008933">
    <property type="term" value="F:peptidoglycan lytic transglycosylase activity"/>
    <property type="evidence" value="ECO:0007669"/>
    <property type="project" value="InterPro"/>
</dbReference>
<dbReference type="Proteomes" id="UP000306630">
    <property type="component" value="Unassembled WGS sequence"/>
</dbReference>
<gene>
    <name evidence="4" type="ORF">E5333_01645</name>
</gene>
<feature type="signal peptide" evidence="2">
    <location>
        <begin position="1"/>
        <end position="26"/>
    </location>
</feature>
<dbReference type="SUPFAM" id="SSF53955">
    <property type="entry name" value="Lysozyme-like"/>
    <property type="match status" value="1"/>
</dbReference>
<dbReference type="InterPro" id="IPR000189">
    <property type="entry name" value="Transglyc_AS"/>
</dbReference>
<dbReference type="AlphaFoldDB" id="A0A4S2G398"/>
<dbReference type="PROSITE" id="PS00922">
    <property type="entry name" value="TRANSGLYCOSYLASE"/>
    <property type="match status" value="1"/>
</dbReference>
<proteinExistence type="inferred from homology"/>
<organism evidence="4 5">
    <name type="scientific">Muribaculum intestinale</name>
    <dbReference type="NCBI Taxonomy" id="1796646"/>
    <lineage>
        <taxon>Bacteria</taxon>
        <taxon>Pseudomonadati</taxon>
        <taxon>Bacteroidota</taxon>
        <taxon>Bacteroidia</taxon>
        <taxon>Bacteroidales</taxon>
        <taxon>Muribaculaceae</taxon>
        <taxon>Muribaculum</taxon>
    </lineage>
</organism>
<dbReference type="EMBL" id="SRYD01000004">
    <property type="protein sequence ID" value="TGY76262.1"/>
    <property type="molecule type" value="Genomic_DNA"/>
</dbReference>
<dbReference type="InterPro" id="IPR008258">
    <property type="entry name" value="Transglycosylase_SLT_dom_1"/>
</dbReference>
<feature type="chain" id="PRO_5020181681" evidence="2">
    <location>
        <begin position="27"/>
        <end position="321"/>
    </location>
</feature>
<dbReference type="Pfam" id="PF01464">
    <property type="entry name" value="SLT"/>
    <property type="match status" value="1"/>
</dbReference>